<sequence length="99" mass="11339">YCSPLPLCNCGRGMPLEVLHVIAQSILDRRCSLEMWSRWLSADLIWVGISMGRLMFSPGPKSISERNCRSWQTLLFNRSSRIRAVDSEILFPSLLISIR</sequence>
<dbReference type="EMBL" id="BTSY01000138">
    <property type="protein sequence ID" value="GMT37433.1"/>
    <property type="molecule type" value="Genomic_DNA"/>
</dbReference>
<keyword evidence="2" id="KW-1185">Reference proteome</keyword>
<name>A0AAV5X2M4_9BILA</name>
<comment type="caution">
    <text evidence="1">The sequence shown here is derived from an EMBL/GenBank/DDBJ whole genome shotgun (WGS) entry which is preliminary data.</text>
</comment>
<protein>
    <submittedName>
        <fullName evidence="1">Uncharacterized protein</fullName>
    </submittedName>
</protein>
<dbReference type="AlphaFoldDB" id="A0AAV5X2M4"/>
<feature type="non-terminal residue" evidence="1">
    <location>
        <position position="1"/>
    </location>
</feature>
<organism evidence="1 2">
    <name type="scientific">Pristionchus fissidentatus</name>
    <dbReference type="NCBI Taxonomy" id="1538716"/>
    <lineage>
        <taxon>Eukaryota</taxon>
        <taxon>Metazoa</taxon>
        <taxon>Ecdysozoa</taxon>
        <taxon>Nematoda</taxon>
        <taxon>Chromadorea</taxon>
        <taxon>Rhabditida</taxon>
        <taxon>Rhabditina</taxon>
        <taxon>Diplogasteromorpha</taxon>
        <taxon>Diplogasteroidea</taxon>
        <taxon>Neodiplogasteridae</taxon>
        <taxon>Pristionchus</taxon>
    </lineage>
</organism>
<evidence type="ECO:0000313" key="2">
    <source>
        <dbReference type="Proteomes" id="UP001432322"/>
    </source>
</evidence>
<proteinExistence type="predicted"/>
<accession>A0AAV5X2M4</accession>
<dbReference type="Proteomes" id="UP001432322">
    <property type="component" value="Unassembled WGS sequence"/>
</dbReference>
<evidence type="ECO:0000313" key="1">
    <source>
        <dbReference type="EMBL" id="GMT37433.1"/>
    </source>
</evidence>
<reference evidence="1" key="1">
    <citation type="submission" date="2023-10" db="EMBL/GenBank/DDBJ databases">
        <title>Genome assembly of Pristionchus species.</title>
        <authorList>
            <person name="Yoshida K."/>
            <person name="Sommer R.J."/>
        </authorList>
    </citation>
    <scope>NUCLEOTIDE SEQUENCE</scope>
    <source>
        <strain evidence="1">RS5133</strain>
    </source>
</reference>
<gene>
    <name evidence="1" type="ORF">PFISCL1PPCAC_28730</name>
</gene>